<feature type="compositionally biased region" description="Low complexity" evidence="9">
    <location>
        <begin position="129"/>
        <end position="152"/>
    </location>
</feature>
<evidence type="ECO:0000256" key="7">
    <source>
        <dbReference type="ARBA" id="ARBA00025346"/>
    </source>
</evidence>
<dbReference type="OrthoDB" id="21060at2759"/>
<protein>
    <recommendedName>
        <fullName evidence="3">Transcription initiation factor TFIID subunit 4</fullName>
    </recommendedName>
    <alternativeName>
        <fullName evidence="8">TBP-associated factor 4</fullName>
    </alternativeName>
</protein>
<sequence length="666" mass="72649">MAHPQYNTYQQQLNNLPPVNTNTNPQLNLQNNQNYQNHQNHQGHAQNLQNLPQHHQQHHPNHAPGAFSPPSYQNSPSSMSPTAAGFHAAKRQRLSPNPPSPYQSPFSAGPNPYATSPYANSPPGNPYLALPHSPAAQQPQHAFHQPQQYQHPNDVNSRPPPPQGSMPPPKVPYSKTQDSSELEKANPRDMDVNNISDVLTGSGIDLRAEEDNLLHTFGSRPAYGNSFNSQQSASTASPHGSFNQWGQATQGHGAYQGTGVLSQVLSQEQHQAELLRKHAEAARALAESTQPPLTDPFLFANVLRHRVAKRAYEHGVKVNLEGLFDKIPDNPQNIARTSLTGSNGEVIAQLTADSLLNQNASFVDVISLISLATQERVRAVLEDSLALKEIRQKTSHGTVPHDMVDLAASDSNTKSVNVGPLNISKSSWEVPDSAISPMTQIASKQPANAARLPTPPTDAPPTPQPTIEFVENRVVNSLKRRASDDLKFEEARLAKRIKRKQGSSATPTDTPVVPTLPIPEKMSKKERDRLNKAGQTDDVLHRKANETASMALGKSKKYSWMMGGGKGGSGASTPKINTAVGSASGVHSPAQPQIDQALRANKRTFGEKIELSAIGERVQVRDLIHVLEDDGRERKTLTTILATIWSADKDMRTDDRRQATTVTPVR</sequence>
<evidence type="ECO:0000313" key="12">
    <source>
        <dbReference type="Proteomes" id="UP000799757"/>
    </source>
</evidence>
<evidence type="ECO:0000256" key="3">
    <source>
        <dbReference type="ARBA" id="ARBA00017306"/>
    </source>
</evidence>
<dbReference type="AlphaFoldDB" id="A0A6A6XCR7"/>
<organism evidence="11 12">
    <name type="scientific">Melanomma pulvis-pyrius CBS 109.77</name>
    <dbReference type="NCBI Taxonomy" id="1314802"/>
    <lineage>
        <taxon>Eukaryota</taxon>
        <taxon>Fungi</taxon>
        <taxon>Dikarya</taxon>
        <taxon>Ascomycota</taxon>
        <taxon>Pezizomycotina</taxon>
        <taxon>Dothideomycetes</taxon>
        <taxon>Pleosporomycetidae</taxon>
        <taxon>Pleosporales</taxon>
        <taxon>Melanommataceae</taxon>
        <taxon>Melanomma</taxon>
    </lineage>
</organism>
<keyword evidence="12" id="KW-1185">Reference proteome</keyword>
<feature type="region of interest" description="Disordered" evidence="9">
    <location>
        <begin position="444"/>
        <end position="465"/>
    </location>
</feature>
<accession>A0A6A6XCR7</accession>
<keyword evidence="5" id="KW-0804">Transcription</keyword>
<evidence type="ECO:0000313" key="11">
    <source>
        <dbReference type="EMBL" id="KAF2793705.1"/>
    </source>
</evidence>
<feature type="compositionally biased region" description="Pro residues" evidence="9">
    <location>
        <begin position="453"/>
        <end position="464"/>
    </location>
</feature>
<evidence type="ECO:0000256" key="4">
    <source>
        <dbReference type="ARBA" id="ARBA00023015"/>
    </source>
</evidence>
<feature type="domain" description="Transcription initiation factor TFIID component TAF4 C-terminal" evidence="10">
    <location>
        <begin position="364"/>
        <end position="635"/>
    </location>
</feature>
<feature type="region of interest" description="Disordered" evidence="9">
    <location>
        <begin position="497"/>
        <end position="517"/>
    </location>
</feature>
<dbReference type="Pfam" id="PF05236">
    <property type="entry name" value="TAF4"/>
    <property type="match status" value="1"/>
</dbReference>
<evidence type="ECO:0000256" key="5">
    <source>
        <dbReference type="ARBA" id="ARBA00023163"/>
    </source>
</evidence>
<comment type="function">
    <text evidence="7">Functions as a component of the DNA-binding general transcription factor complex TFIID. Binding of TFIID to a promoter (with or without TATA element) is the initial step in pre-initiation complex (PIC) formation. TFIID plays a key role in the regulation of gene expression by RNA polymerase II through different activities such as transcription activator interaction, core promoter recognition and selectivity, TFIIA and TFIIB interaction, chromatin modification (histone acetylation by TAF1), facilitation of DNA opening and initiation of transcription.</text>
</comment>
<feature type="compositionally biased region" description="Low complexity" evidence="9">
    <location>
        <begin position="506"/>
        <end position="517"/>
    </location>
</feature>
<feature type="compositionally biased region" description="Basic and acidic residues" evidence="9">
    <location>
        <begin position="181"/>
        <end position="191"/>
    </location>
</feature>
<keyword evidence="6" id="KW-0539">Nucleus</keyword>
<feature type="region of interest" description="Disordered" evidence="9">
    <location>
        <begin position="1"/>
        <end position="31"/>
    </location>
</feature>
<comment type="similarity">
    <text evidence="2">Belongs to the TAF4 family.</text>
</comment>
<feature type="compositionally biased region" description="Pro residues" evidence="9">
    <location>
        <begin position="158"/>
        <end position="171"/>
    </location>
</feature>
<dbReference type="EMBL" id="MU001917">
    <property type="protein sequence ID" value="KAF2793705.1"/>
    <property type="molecule type" value="Genomic_DNA"/>
</dbReference>
<evidence type="ECO:0000256" key="8">
    <source>
        <dbReference type="ARBA" id="ARBA00031747"/>
    </source>
</evidence>
<gene>
    <name evidence="11" type="ORF">K505DRAFT_305322</name>
</gene>
<evidence type="ECO:0000256" key="1">
    <source>
        <dbReference type="ARBA" id="ARBA00004123"/>
    </source>
</evidence>
<evidence type="ECO:0000259" key="10">
    <source>
        <dbReference type="Pfam" id="PF05236"/>
    </source>
</evidence>
<feature type="region of interest" description="Disordered" evidence="9">
    <location>
        <begin position="225"/>
        <end position="250"/>
    </location>
</feature>
<reference evidence="11" key="1">
    <citation type="journal article" date="2020" name="Stud. Mycol.">
        <title>101 Dothideomycetes genomes: a test case for predicting lifestyles and emergence of pathogens.</title>
        <authorList>
            <person name="Haridas S."/>
            <person name="Albert R."/>
            <person name="Binder M."/>
            <person name="Bloem J."/>
            <person name="Labutti K."/>
            <person name="Salamov A."/>
            <person name="Andreopoulos B."/>
            <person name="Baker S."/>
            <person name="Barry K."/>
            <person name="Bills G."/>
            <person name="Bluhm B."/>
            <person name="Cannon C."/>
            <person name="Castanera R."/>
            <person name="Culley D."/>
            <person name="Daum C."/>
            <person name="Ezra D."/>
            <person name="Gonzalez J."/>
            <person name="Henrissat B."/>
            <person name="Kuo A."/>
            <person name="Liang C."/>
            <person name="Lipzen A."/>
            <person name="Lutzoni F."/>
            <person name="Magnuson J."/>
            <person name="Mondo S."/>
            <person name="Nolan M."/>
            <person name="Ohm R."/>
            <person name="Pangilinan J."/>
            <person name="Park H.-J."/>
            <person name="Ramirez L."/>
            <person name="Alfaro M."/>
            <person name="Sun H."/>
            <person name="Tritt A."/>
            <person name="Yoshinaga Y."/>
            <person name="Zwiers L.-H."/>
            <person name="Turgeon B."/>
            <person name="Goodwin S."/>
            <person name="Spatafora J."/>
            <person name="Crous P."/>
            <person name="Grigoriev I."/>
        </authorList>
    </citation>
    <scope>NUCLEOTIDE SEQUENCE</scope>
    <source>
        <strain evidence="11">CBS 109.77</strain>
    </source>
</reference>
<evidence type="ECO:0000256" key="2">
    <source>
        <dbReference type="ARBA" id="ARBA00006178"/>
    </source>
</evidence>
<comment type="subcellular location">
    <subcellularLocation>
        <location evidence="1">Nucleus</location>
    </subcellularLocation>
</comment>
<dbReference type="Proteomes" id="UP000799757">
    <property type="component" value="Unassembled WGS sequence"/>
</dbReference>
<feature type="compositionally biased region" description="Polar residues" evidence="9">
    <location>
        <begin position="70"/>
        <end position="81"/>
    </location>
</feature>
<keyword evidence="4" id="KW-0805">Transcription regulation</keyword>
<dbReference type="InterPro" id="IPR007900">
    <property type="entry name" value="TAF4_C"/>
</dbReference>
<name>A0A6A6XCR7_9PLEO</name>
<evidence type="ECO:0000256" key="9">
    <source>
        <dbReference type="SAM" id="MobiDB-lite"/>
    </source>
</evidence>
<evidence type="ECO:0000256" key="6">
    <source>
        <dbReference type="ARBA" id="ARBA00023242"/>
    </source>
</evidence>
<dbReference type="GO" id="GO:0005669">
    <property type="term" value="C:transcription factor TFIID complex"/>
    <property type="evidence" value="ECO:0007669"/>
    <property type="project" value="InterPro"/>
</dbReference>
<proteinExistence type="inferred from homology"/>
<feature type="region of interest" description="Disordered" evidence="9">
    <location>
        <begin position="53"/>
        <end position="196"/>
    </location>
</feature>
<dbReference type="GO" id="GO:0006352">
    <property type="term" value="P:DNA-templated transcription initiation"/>
    <property type="evidence" value="ECO:0007669"/>
    <property type="project" value="InterPro"/>
</dbReference>